<feature type="transmembrane region" description="Helical" evidence="7">
    <location>
        <begin position="118"/>
        <end position="141"/>
    </location>
</feature>
<proteinExistence type="inferred from homology"/>
<feature type="transmembrane region" description="Helical" evidence="7">
    <location>
        <begin position="281"/>
        <end position="305"/>
    </location>
</feature>
<keyword evidence="5 7" id="KW-0472">Membrane</keyword>
<gene>
    <name evidence="8" type="ORF">RFV38_06400</name>
</gene>
<feature type="transmembrane region" description="Helical" evidence="7">
    <location>
        <begin position="34"/>
        <end position="55"/>
    </location>
</feature>
<dbReference type="EMBL" id="JAVIKH010000007">
    <property type="protein sequence ID" value="MDX8336126.1"/>
    <property type="molecule type" value="Genomic_DNA"/>
</dbReference>
<reference evidence="9" key="1">
    <citation type="submission" date="2023-07" db="EMBL/GenBank/DDBJ databases">
        <authorList>
            <person name="Colorado M.A."/>
            <person name="Villamil L.M."/>
            <person name="Melo J.F."/>
            <person name="Rodriguez J.A."/>
            <person name="Ruiz R.Y."/>
        </authorList>
    </citation>
    <scope>NUCLEOTIDE SEQUENCE [LARGE SCALE GENOMIC DNA]</scope>
    <source>
        <strain evidence="9">C33</strain>
    </source>
</reference>
<dbReference type="NCBIfam" id="TIGR00813">
    <property type="entry name" value="sss"/>
    <property type="match status" value="1"/>
</dbReference>
<feature type="transmembrane region" description="Helical" evidence="7">
    <location>
        <begin position="6"/>
        <end position="22"/>
    </location>
</feature>
<accession>A0ABU4WC37</accession>
<dbReference type="Pfam" id="PF00474">
    <property type="entry name" value="SSF"/>
    <property type="match status" value="1"/>
</dbReference>
<dbReference type="CDD" id="cd10328">
    <property type="entry name" value="SLC5sbd_YidK"/>
    <property type="match status" value="1"/>
</dbReference>
<feature type="transmembrane region" description="Helical" evidence="7">
    <location>
        <begin position="161"/>
        <end position="179"/>
    </location>
</feature>
<evidence type="ECO:0000256" key="4">
    <source>
        <dbReference type="ARBA" id="ARBA00022989"/>
    </source>
</evidence>
<dbReference type="Proteomes" id="UP001279681">
    <property type="component" value="Unassembled WGS sequence"/>
</dbReference>
<dbReference type="InterPro" id="IPR038377">
    <property type="entry name" value="Na/Glc_symporter_sf"/>
</dbReference>
<evidence type="ECO:0000256" key="1">
    <source>
        <dbReference type="ARBA" id="ARBA00004141"/>
    </source>
</evidence>
<feature type="transmembrane region" description="Helical" evidence="7">
    <location>
        <begin position="542"/>
        <end position="560"/>
    </location>
</feature>
<feature type="transmembrane region" description="Helical" evidence="7">
    <location>
        <begin position="241"/>
        <end position="260"/>
    </location>
</feature>
<organism evidence="8 9">
    <name type="scientific">Candidatus Cetobacterium colombiensis</name>
    <dbReference type="NCBI Taxonomy" id="3073100"/>
    <lineage>
        <taxon>Bacteria</taxon>
        <taxon>Fusobacteriati</taxon>
        <taxon>Fusobacteriota</taxon>
        <taxon>Fusobacteriia</taxon>
        <taxon>Fusobacteriales</taxon>
        <taxon>Fusobacteriaceae</taxon>
        <taxon>Cetobacterium</taxon>
    </lineage>
</organism>
<evidence type="ECO:0000256" key="6">
    <source>
        <dbReference type="RuleBase" id="RU362091"/>
    </source>
</evidence>
<dbReference type="RefSeq" id="WP_320313531.1">
    <property type="nucleotide sequence ID" value="NZ_JAVIKH010000007.1"/>
</dbReference>
<evidence type="ECO:0000313" key="8">
    <source>
        <dbReference type="EMBL" id="MDX8336126.1"/>
    </source>
</evidence>
<dbReference type="NCBIfam" id="NF007790">
    <property type="entry name" value="PRK10484.1"/>
    <property type="match status" value="1"/>
</dbReference>
<feature type="transmembrane region" description="Helical" evidence="7">
    <location>
        <begin position="191"/>
        <end position="211"/>
    </location>
</feature>
<evidence type="ECO:0000256" key="2">
    <source>
        <dbReference type="ARBA" id="ARBA00006434"/>
    </source>
</evidence>
<feature type="transmembrane region" description="Helical" evidence="7">
    <location>
        <begin position="410"/>
        <end position="427"/>
    </location>
</feature>
<feature type="transmembrane region" description="Helical" evidence="7">
    <location>
        <begin position="507"/>
        <end position="530"/>
    </location>
</feature>
<comment type="similarity">
    <text evidence="2 6">Belongs to the sodium:solute symporter (SSF) (TC 2.A.21) family.</text>
</comment>
<evidence type="ECO:0000256" key="3">
    <source>
        <dbReference type="ARBA" id="ARBA00022692"/>
    </source>
</evidence>
<keyword evidence="9" id="KW-1185">Reference proteome</keyword>
<feature type="transmembrane region" description="Helical" evidence="7">
    <location>
        <begin position="460"/>
        <end position="481"/>
    </location>
</feature>
<comment type="caution">
    <text evidence="8">The sequence shown here is derived from an EMBL/GenBank/DDBJ whole genome shotgun (WGS) entry which is preliminary data.</text>
</comment>
<name>A0ABU4WC37_9FUSO</name>
<keyword evidence="3 7" id="KW-0812">Transmembrane</keyword>
<comment type="subcellular location">
    <subcellularLocation>
        <location evidence="1">Membrane</location>
        <topology evidence="1">Multi-pass membrane protein</topology>
    </subcellularLocation>
</comment>
<evidence type="ECO:0000256" key="5">
    <source>
        <dbReference type="ARBA" id="ARBA00023136"/>
    </source>
</evidence>
<feature type="transmembrane region" description="Helical" evidence="7">
    <location>
        <begin position="380"/>
        <end position="398"/>
    </location>
</feature>
<evidence type="ECO:0000313" key="9">
    <source>
        <dbReference type="Proteomes" id="UP001279681"/>
    </source>
</evidence>
<evidence type="ECO:0000256" key="7">
    <source>
        <dbReference type="SAM" id="Phobius"/>
    </source>
</evidence>
<dbReference type="InterPro" id="IPR001734">
    <property type="entry name" value="Na/solute_symporter"/>
</dbReference>
<feature type="transmembrane region" description="Helical" evidence="7">
    <location>
        <begin position="75"/>
        <end position="97"/>
    </location>
</feature>
<feature type="transmembrane region" description="Helical" evidence="7">
    <location>
        <begin position="325"/>
        <end position="345"/>
    </location>
</feature>
<dbReference type="PROSITE" id="PS50283">
    <property type="entry name" value="NA_SOLUT_SYMP_3"/>
    <property type="match status" value="1"/>
</dbReference>
<feature type="transmembrane region" description="Helical" evidence="7">
    <location>
        <begin position="434"/>
        <end position="454"/>
    </location>
</feature>
<keyword evidence="4 7" id="KW-1133">Transmembrane helix</keyword>
<sequence length="591" mass="64533">MGLTIVSFLFFTILVAVISWWKTKSEKLDTADGYFLAGRGLSGMVIAGSMLLTNISAEQMVGLSGQAYSRGISGMAWETTAAIATIALAMFFLPNYLKRGFTTMPQFLEERYDSGTRKLVSILLLIGYVLISTPAALYAGAVAFNQVFNLTDLLGVTYVQSIWILVWVIGIIGSIYAIFGGLKAVAVSDTINGIGLVVGGLAVPFFGLLYLGEGKLMTGLNQVISTHTEKLNAVGTVTDPVPFGTLFTGMIFANLFYWCTNQVLIQRTLGAANLKEGQKGVLMSGFMKVLIPLIVSFPGVIAYHIFKGQLEMGDAAYPALVSLVLPKYLTGFYCAVIFGAVLSTYNSLLNSAATLFCFDIYKPVFNPNVNDEKLIKVAKMVATFLAIFSMFVAPLTMYAEGGLFEVMRRFTGFFNIPTIAIVLVGFFSKKVTALSAKVSVIGHIILYTLLIFILKVKINYIHVMGILFVIDALIMFTISALKPEKSYEAKILKPAVDMKPWKRFPEVATLLLGLMVFTYILLSPLGIVSVEKEIGDIVGPKFKYSIIILLVGMAAVYSIFKKVIGSVHAKAELEEENRISEENEILQVSID</sequence>
<dbReference type="PANTHER" id="PTHR11819">
    <property type="entry name" value="SOLUTE CARRIER FAMILY 5"/>
    <property type="match status" value="1"/>
</dbReference>
<dbReference type="PANTHER" id="PTHR11819:SF195">
    <property type="entry name" value="SODIUM_GLUCOSE COTRANSPORTER 4"/>
    <property type="match status" value="1"/>
</dbReference>
<protein>
    <submittedName>
        <fullName evidence="8">Solute:sodium symporter family transporter</fullName>
    </submittedName>
</protein>
<dbReference type="Gene3D" id="1.20.1730.10">
    <property type="entry name" value="Sodium/glucose cotransporter"/>
    <property type="match status" value="1"/>
</dbReference>